<dbReference type="Pfam" id="PF13828">
    <property type="entry name" value="DUF4190"/>
    <property type="match status" value="1"/>
</dbReference>
<dbReference type="AlphaFoldDB" id="A0A075LI02"/>
<dbReference type="OrthoDB" id="2971821at2"/>
<accession>A0A075LI02</accession>
<dbReference type="InterPro" id="IPR025241">
    <property type="entry name" value="DUF4190"/>
</dbReference>
<protein>
    <recommendedName>
        <fullName evidence="2">DUF4190 domain-containing protein</fullName>
    </recommendedName>
</protein>
<dbReference type="HOGENOM" id="CLU_159967_1_0_9"/>
<organism evidence="3 4">
    <name type="scientific">Terribacillus saccharophilus</name>
    <dbReference type="NCBI Taxonomy" id="361277"/>
    <lineage>
        <taxon>Bacteria</taxon>
        <taxon>Bacillati</taxon>
        <taxon>Bacillota</taxon>
        <taxon>Bacilli</taxon>
        <taxon>Bacillales</taxon>
        <taxon>Bacillaceae</taxon>
        <taxon>Terribacillus</taxon>
    </lineage>
</organism>
<dbReference type="GeneID" id="34221905"/>
<feature type="transmembrane region" description="Helical" evidence="1">
    <location>
        <begin position="49"/>
        <end position="74"/>
    </location>
</feature>
<dbReference type="EMBL" id="CP008876">
    <property type="protein sequence ID" value="AIF65846.1"/>
    <property type="molecule type" value="Genomic_DNA"/>
</dbReference>
<sequence length="76" mass="8039">MQKTALISLVFGVISLFLSLYGIFFGIIGFVLALHTIRKAENRERTGKGMAIGGLATSVIGAGYQIVAILILVLTA</sequence>
<gene>
    <name evidence="3" type="ORF">GZ22_03745</name>
</gene>
<evidence type="ECO:0000313" key="3">
    <source>
        <dbReference type="EMBL" id="AIF65846.1"/>
    </source>
</evidence>
<evidence type="ECO:0000256" key="1">
    <source>
        <dbReference type="SAM" id="Phobius"/>
    </source>
</evidence>
<feature type="domain" description="DUF4190" evidence="2">
    <location>
        <begin position="5"/>
        <end position="67"/>
    </location>
</feature>
<keyword evidence="1" id="KW-0812">Transmembrane</keyword>
<name>A0A075LI02_9BACI</name>
<keyword evidence="1" id="KW-1133">Transmembrane helix</keyword>
<evidence type="ECO:0000259" key="2">
    <source>
        <dbReference type="Pfam" id="PF13828"/>
    </source>
</evidence>
<dbReference type="Proteomes" id="UP000027980">
    <property type="component" value="Chromosome"/>
</dbReference>
<keyword evidence="1" id="KW-0472">Membrane</keyword>
<reference evidence="3 4" key="1">
    <citation type="submission" date="2014-07" db="EMBL/GenBank/DDBJ databases">
        <title>Complete genome sequence of a moderately halophilic bacterium Terribacillus aidingensis MP602, isolated from Cryptomeria fortunei in Tianmu mountain in China.</title>
        <authorList>
            <person name="Wang Y."/>
            <person name="Lu P."/>
            <person name="Zhang L."/>
        </authorList>
    </citation>
    <scope>NUCLEOTIDE SEQUENCE [LARGE SCALE GENOMIC DNA]</scope>
    <source>
        <strain evidence="3 4">MP602</strain>
    </source>
</reference>
<dbReference type="KEGG" id="tap:GZ22_03745"/>
<evidence type="ECO:0000313" key="4">
    <source>
        <dbReference type="Proteomes" id="UP000027980"/>
    </source>
</evidence>
<dbReference type="RefSeq" id="WP_038558758.1">
    <property type="nucleotide sequence ID" value="NZ_CP008876.1"/>
</dbReference>
<feature type="transmembrane region" description="Helical" evidence="1">
    <location>
        <begin position="6"/>
        <end position="37"/>
    </location>
</feature>
<proteinExistence type="predicted"/>